<comment type="caution">
    <text evidence="1">The sequence shown here is derived from an EMBL/GenBank/DDBJ whole genome shotgun (WGS) entry which is preliminary data.</text>
</comment>
<dbReference type="EMBL" id="JAJNBZ010000024">
    <property type="protein sequence ID" value="MCE5172147.1"/>
    <property type="molecule type" value="Genomic_DNA"/>
</dbReference>
<accession>A0ABS8YPB3</accession>
<proteinExistence type="predicted"/>
<protein>
    <submittedName>
        <fullName evidence="1">Uncharacterized protein</fullName>
    </submittedName>
</protein>
<name>A0ABS8YPB3_9BACL</name>
<reference evidence="1 2" key="1">
    <citation type="submission" date="2021-11" db="EMBL/GenBank/DDBJ databases">
        <title>Draft genome sequence of Paenibacillus profundus YoMME, a new Gram-positive bacteria with exoelectrogenic properties.</title>
        <authorList>
            <person name="Hubenova Y."/>
            <person name="Hubenova E."/>
            <person name="Manasiev Y."/>
            <person name="Peykov S."/>
            <person name="Mitov M."/>
        </authorList>
    </citation>
    <scope>NUCLEOTIDE SEQUENCE [LARGE SCALE GENOMIC DNA]</scope>
    <source>
        <strain evidence="1 2">YoMME</strain>
    </source>
</reference>
<dbReference type="Proteomes" id="UP001199916">
    <property type="component" value="Unassembled WGS sequence"/>
</dbReference>
<evidence type="ECO:0000313" key="1">
    <source>
        <dbReference type="EMBL" id="MCE5172147.1"/>
    </source>
</evidence>
<gene>
    <name evidence="1" type="ORF">LQV63_22960</name>
</gene>
<sequence length="116" mass="13275">MNLPERKTAILLIRAFYDFYNDNVRPLQLIIRPEPRELDWTRTLFVPVSGPFKKMEVEDFGEFPSVSVLLGDLTQLTSTVAHIGINLPGIAARHGTDIEQLILQMDDVEEVLKYSF</sequence>
<evidence type="ECO:0000313" key="2">
    <source>
        <dbReference type="Proteomes" id="UP001199916"/>
    </source>
</evidence>
<organism evidence="1 2">
    <name type="scientific">Paenibacillus profundus</name>
    <dbReference type="NCBI Taxonomy" id="1173085"/>
    <lineage>
        <taxon>Bacteria</taxon>
        <taxon>Bacillati</taxon>
        <taxon>Bacillota</taxon>
        <taxon>Bacilli</taxon>
        <taxon>Bacillales</taxon>
        <taxon>Paenibacillaceae</taxon>
        <taxon>Paenibacillus</taxon>
    </lineage>
</organism>
<keyword evidence="2" id="KW-1185">Reference proteome</keyword>